<proteinExistence type="inferred from homology"/>
<evidence type="ECO:0000256" key="15">
    <source>
        <dbReference type="RuleBase" id="RU366026"/>
    </source>
</evidence>
<accession>A0A1E5GNR6</accession>
<keyword evidence="6 15" id="KW-0169">Cobalamin biosynthesis</keyword>
<reference evidence="19" key="1">
    <citation type="submission" date="2016-09" db="EMBL/GenBank/DDBJ databases">
        <authorList>
            <person name="Gulvik C.A."/>
        </authorList>
    </citation>
    <scope>NUCLEOTIDE SEQUENCE [LARGE SCALE GENOMIC DNA]</scope>
    <source>
        <strain evidence="19">DSM 23328</strain>
    </source>
</reference>
<keyword evidence="19" id="KW-1185">Reference proteome</keyword>
<keyword evidence="7 15" id="KW-0808">Transferase</keyword>
<evidence type="ECO:0000256" key="6">
    <source>
        <dbReference type="ARBA" id="ARBA00022573"/>
    </source>
</evidence>
<evidence type="ECO:0000256" key="2">
    <source>
        <dbReference type="ARBA" id="ARBA00007487"/>
    </source>
</evidence>
<comment type="caution">
    <text evidence="18">The sequence shown here is derived from an EMBL/GenBank/DDBJ whole genome shotgun (WGS) entry which is preliminary data.</text>
</comment>
<organism evidence="18 19">
    <name type="scientific">Enterococcus ureasiticus</name>
    <dbReference type="NCBI Taxonomy" id="903984"/>
    <lineage>
        <taxon>Bacteria</taxon>
        <taxon>Bacillati</taxon>
        <taxon>Bacillota</taxon>
        <taxon>Bacilli</taxon>
        <taxon>Lactobacillales</taxon>
        <taxon>Enterococcaceae</taxon>
        <taxon>Enterococcus</taxon>
    </lineage>
</organism>
<dbReference type="AlphaFoldDB" id="A0A1E5GNR6"/>
<feature type="domain" description="Cobalamin adenosyltransferase-like" evidence="17">
    <location>
        <begin position="3"/>
        <end position="164"/>
    </location>
</feature>
<comment type="similarity">
    <text evidence="2 15">Belongs to the Cob(I)alamin adenosyltransferase family.</text>
</comment>
<comment type="pathway">
    <text evidence="1 15">Cofactor biosynthesis; adenosylcobalamin biosynthesis; adenosylcobalamin from cob(II)yrinate a,c-diamide: step 2/7.</text>
</comment>
<dbReference type="InterPro" id="IPR029499">
    <property type="entry name" value="PduO-typ"/>
</dbReference>
<evidence type="ECO:0000256" key="3">
    <source>
        <dbReference type="ARBA" id="ARBA00011233"/>
    </source>
</evidence>
<protein>
    <recommendedName>
        <fullName evidence="5 15">Corrinoid adenosyltransferase</fullName>
        <ecNumber evidence="4 15">2.5.1.17</ecNumber>
    </recommendedName>
    <alternativeName>
        <fullName evidence="10 15">Cob(II)alamin adenosyltransferase</fullName>
    </alternativeName>
    <alternativeName>
        <fullName evidence="12 15">Cob(II)yrinic acid a,c-diamide adenosyltransferase</fullName>
    </alternativeName>
    <alternativeName>
        <fullName evidence="11 15">Cobinamide/cobalamin adenosyltransferase</fullName>
    </alternativeName>
</protein>
<dbReference type="RefSeq" id="WP_069644915.1">
    <property type="nucleotide sequence ID" value="NZ_MIJZ01000001.1"/>
</dbReference>
<dbReference type="InterPro" id="IPR036451">
    <property type="entry name" value="CblAdoTrfase-like_sf"/>
</dbReference>
<dbReference type="STRING" id="903984.BCR21_02390"/>
<evidence type="ECO:0000256" key="14">
    <source>
        <dbReference type="ARBA" id="ARBA00048692"/>
    </source>
</evidence>
<dbReference type="Proteomes" id="UP000094068">
    <property type="component" value="Unassembled WGS sequence"/>
</dbReference>
<dbReference type="UniPathway" id="UPA00148">
    <property type="reaction ID" value="UER00233"/>
</dbReference>
<dbReference type="PANTHER" id="PTHR12213:SF0">
    <property type="entry name" value="CORRINOID ADENOSYLTRANSFERASE MMAB"/>
    <property type="match status" value="1"/>
</dbReference>
<evidence type="ECO:0000256" key="13">
    <source>
        <dbReference type="ARBA" id="ARBA00048555"/>
    </source>
</evidence>
<evidence type="ECO:0000256" key="16">
    <source>
        <dbReference type="SAM" id="MobiDB-lite"/>
    </source>
</evidence>
<evidence type="ECO:0000256" key="4">
    <source>
        <dbReference type="ARBA" id="ARBA00012454"/>
    </source>
</evidence>
<keyword evidence="9 15" id="KW-0067">ATP-binding</keyword>
<dbReference type="GO" id="GO:0009236">
    <property type="term" value="P:cobalamin biosynthetic process"/>
    <property type="evidence" value="ECO:0007669"/>
    <property type="project" value="UniProtKB-UniRule"/>
</dbReference>
<keyword evidence="8 15" id="KW-0547">Nucleotide-binding</keyword>
<evidence type="ECO:0000313" key="19">
    <source>
        <dbReference type="Proteomes" id="UP000094068"/>
    </source>
</evidence>
<evidence type="ECO:0000256" key="8">
    <source>
        <dbReference type="ARBA" id="ARBA00022741"/>
    </source>
</evidence>
<dbReference type="EMBL" id="MIJZ01000001">
    <property type="protein sequence ID" value="OEG13860.1"/>
    <property type="molecule type" value="Genomic_DNA"/>
</dbReference>
<evidence type="ECO:0000313" key="18">
    <source>
        <dbReference type="EMBL" id="OEG13860.1"/>
    </source>
</evidence>
<evidence type="ECO:0000256" key="9">
    <source>
        <dbReference type="ARBA" id="ARBA00022840"/>
    </source>
</evidence>
<dbReference type="Gene3D" id="1.20.1200.10">
    <property type="entry name" value="Cobalamin adenosyltransferase-like"/>
    <property type="match status" value="1"/>
</dbReference>
<dbReference type="PANTHER" id="PTHR12213">
    <property type="entry name" value="CORRINOID ADENOSYLTRANSFERASE"/>
    <property type="match status" value="1"/>
</dbReference>
<dbReference type="GO" id="GO:0005524">
    <property type="term" value="F:ATP binding"/>
    <property type="evidence" value="ECO:0007669"/>
    <property type="project" value="UniProtKB-UniRule"/>
</dbReference>
<dbReference type="InterPro" id="IPR016030">
    <property type="entry name" value="CblAdoTrfase-like"/>
</dbReference>
<evidence type="ECO:0000256" key="1">
    <source>
        <dbReference type="ARBA" id="ARBA00005121"/>
    </source>
</evidence>
<dbReference type="GO" id="GO:0008817">
    <property type="term" value="F:corrinoid adenosyltransferase activity"/>
    <property type="evidence" value="ECO:0007669"/>
    <property type="project" value="UniProtKB-UniRule"/>
</dbReference>
<name>A0A1E5GNR6_9ENTE</name>
<dbReference type="OrthoDB" id="9778896at2"/>
<evidence type="ECO:0000256" key="11">
    <source>
        <dbReference type="ARBA" id="ARBA00033334"/>
    </source>
</evidence>
<evidence type="ECO:0000256" key="7">
    <source>
        <dbReference type="ARBA" id="ARBA00022679"/>
    </source>
</evidence>
<dbReference type="NCBIfam" id="TIGR00636">
    <property type="entry name" value="PduO_Nterm"/>
    <property type="match status" value="1"/>
</dbReference>
<dbReference type="FunFam" id="1.20.1200.10:FF:000001">
    <property type="entry name" value="Cob(I)yrinic acid a,c-diamide adenosyltransferase"/>
    <property type="match status" value="1"/>
</dbReference>
<feature type="region of interest" description="Disordered" evidence="16">
    <location>
        <begin position="1"/>
        <end position="22"/>
    </location>
</feature>
<evidence type="ECO:0000256" key="10">
    <source>
        <dbReference type="ARBA" id="ARBA00031529"/>
    </source>
</evidence>
<evidence type="ECO:0000256" key="12">
    <source>
        <dbReference type="ARBA" id="ARBA00033354"/>
    </source>
</evidence>
<evidence type="ECO:0000259" key="17">
    <source>
        <dbReference type="Pfam" id="PF01923"/>
    </source>
</evidence>
<gene>
    <name evidence="18" type="ORF">BCR21_02390</name>
</gene>
<dbReference type="SUPFAM" id="SSF89028">
    <property type="entry name" value="Cobalamin adenosyltransferase-like"/>
    <property type="match status" value="1"/>
</dbReference>
<comment type="catalytic activity">
    <reaction evidence="14 15">
        <text>2 cob(II)alamin + reduced [electron-transfer flavoprotein] + 2 ATP = 2 adenosylcob(III)alamin + 2 triphosphate + oxidized [electron-transfer flavoprotein] + 3 H(+)</text>
        <dbReference type="Rhea" id="RHEA:28671"/>
        <dbReference type="Rhea" id="RHEA-COMP:10685"/>
        <dbReference type="Rhea" id="RHEA-COMP:10686"/>
        <dbReference type="ChEBI" id="CHEBI:15378"/>
        <dbReference type="ChEBI" id="CHEBI:16304"/>
        <dbReference type="ChEBI" id="CHEBI:18036"/>
        <dbReference type="ChEBI" id="CHEBI:18408"/>
        <dbReference type="ChEBI" id="CHEBI:30616"/>
        <dbReference type="ChEBI" id="CHEBI:57692"/>
        <dbReference type="ChEBI" id="CHEBI:58307"/>
        <dbReference type="EC" id="2.5.1.17"/>
    </reaction>
</comment>
<evidence type="ECO:0000256" key="5">
    <source>
        <dbReference type="ARBA" id="ARBA00020963"/>
    </source>
</evidence>
<dbReference type="EC" id="2.5.1.17" evidence="4 15"/>
<sequence>MKIYTKTGDKGQTSIIGGEKRSKGSDRVEAYGTIDELNSMIGYIISQMQNYREIKKELEEIQQVLFDCGTDLATPNETKGYRTSNQPTIWLEERIDRYADVPPTLTEFILPGGCHIASLLHMARTVARRAERCVVRVQETEEINSDALIFLNRLSDYFYAIARFINFREGREDINYRRNSKIFYT</sequence>
<dbReference type="Pfam" id="PF01923">
    <property type="entry name" value="Cob_adeno_trans"/>
    <property type="match status" value="1"/>
</dbReference>
<comment type="catalytic activity">
    <reaction evidence="13 15">
        <text>2 cob(II)yrinate a,c diamide + reduced [electron-transfer flavoprotein] + 2 ATP = 2 adenosylcob(III)yrinate a,c-diamide + 2 triphosphate + oxidized [electron-transfer flavoprotein] + 3 H(+)</text>
        <dbReference type="Rhea" id="RHEA:11528"/>
        <dbReference type="Rhea" id="RHEA-COMP:10685"/>
        <dbReference type="Rhea" id="RHEA-COMP:10686"/>
        <dbReference type="ChEBI" id="CHEBI:15378"/>
        <dbReference type="ChEBI" id="CHEBI:18036"/>
        <dbReference type="ChEBI" id="CHEBI:30616"/>
        <dbReference type="ChEBI" id="CHEBI:57692"/>
        <dbReference type="ChEBI" id="CHEBI:58307"/>
        <dbReference type="ChEBI" id="CHEBI:58503"/>
        <dbReference type="ChEBI" id="CHEBI:58537"/>
        <dbReference type="EC" id="2.5.1.17"/>
    </reaction>
</comment>
<comment type="subunit">
    <text evidence="3">Homotrimer.</text>
</comment>